<evidence type="ECO:0000256" key="3">
    <source>
        <dbReference type="ARBA" id="ARBA00022833"/>
    </source>
</evidence>
<dbReference type="Pfam" id="PF00567">
    <property type="entry name" value="TUDOR"/>
    <property type="match status" value="1"/>
</dbReference>
<dbReference type="SUPFAM" id="SSF57850">
    <property type="entry name" value="RING/U-box"/>
    <property type="match status" value="1"/>
</dbReference>
<dbReference type="Gene3D" id="2.30.30.140">
    <property type="match status" value="1"/>
</dbReference>
<dbReference type="InterPro" id="IPR002999">
    <property type="entry name" value="Tudor"/>
</dbReference>
<dbReference type="AlphaFoldDB" id="A0A8C9P0S8"/>
<dbReference type="PROSITE" id="PS50089">
    <property type="entry name" value="ZF_RING_2"/>
    <property type="match status" value="1"/>
</dbReference>
<dbReference type="Ensembl" id="ENSSDAT00000000987.1">
    <property type="protein sequence ID" value="ENSSDAP00000000846.1"/>
    <property type="gene ID" value="ENSSDAG00000000726.1"/>
</dbReference>
<accession>A0A8C9P0S8</accession>
<dbReference type="CDD" id="cd20414">
    <property type="entry name" value="Tudor_TDRD4_rpt1"/>
    <property type="match status" value="1"/>
</dbReference>
<keyword evidence="2 4" id="KW-0863">Zinc-finger</keyword>
<dbReference type="InterPro" id="IPR001841">
    <property type="entry name" value="Znf_RING"/>
</dbReference>
<dbReference type="InterPro" id="IPR035437">
    <property type="entry name" value="SNase_OB-fold_sf"/>
</dbReference>
<organism evidence="6 7">
    <name type="scientific">Spermophilus dauricus</name>
    <name type="common">Daurian ground squirrel</name>
    <dbReference type="NCBI Taxonomy" id="99837"/>
    <lineage>
        <taxon>Eukaryota</taxon>
        <taxon>Metazoa</taxon>
        <taxon>Chordata</taxon>
        <taxon>Craniata</taxon>
        <taxon>Vertebrata</taxon>
        <taxon>Euteleostomi</taxon>
        <taxon>Mammalia</taxon>
        <taxon>Eutheria</taxon>
        <taxon>Euarchontoglires</taxon>
        <taxon>Glires</taxon>
        <taxon>Rodentia</taxon>
        <taxon>Sciuromorpha</taxon>
        <taxon>Sciuridae</taxon>
        <taxon>Xerinae</taxon>
        <taxon>Marmotini</taxon>
        <taxon>Spermophilus</taxon>
    </lineage>
</organism>
<evidence type="ECO:0000313" key="7">
    <source>
        <dbReference type="Proteomes" id="UP000694422"/>
    </source>
</evidence>
<keyword evidence="1" id="KW-0479">Metal-binding</keyword>
<evidence type="ECO:0000256" key="1">
    <source>
        <dbReference type="ARBA" id="ARBA00022723"/>
    </source>
</evidence>
<dbReference type="InterPro" id="IPR017907">
    <property type="entry name" value="Znf_RING_CS"/>
</dbReference>
<evidence type="ECO:0000256" key="2">
    <source>
        <dbReference type="ARBA" id="ARBA00022771"/>
    </source>
</evidence>
<keyword evidence="3" id="KW-0862">Zinc</keyword>
<keyword evidence="7" id="KW-1185">Reference proteome</keyword>
<dbReference type="PANTHER" id="PTHR16442">
    <property type="entry name" value="RING FINGER PROTEIN 17"/>
    <property type="match status" value="1"/>
</dbReference>
<evidence type="ECO:0000256" key="4">
    <source>
        <dbReference type="PROSITE-ProRule" id="PRU00175"/>
    </source>
</evidence>
<feature type="domain" description="RING-type" evidence="5">
    <location>
        <begin position="32"/>
        <end position="75"/>
    </location>
</feature>
<sequence length="630" mass="71143">MAAEASRTPFALSSYRQVGSKSQTWGATDFQCTRCEKRVSRASGHHHELQCGHAFCELCLSITEEYNTIICPDCEVVTTVNMKEGYYPIDGCIKEDSLMENLHPKTIKNCSPNFKKPADQLTVGLEHSTSIHRTVSSSSAVMSETKTTEEIDEALKIAGYNFEQLNIAVKMLERIENQTKEETHNLIEVVEKQFDKLVASLDSRKKNWYEELVRSTDDYLSNLIMTKSYIEEKKNDLDAAMKIAKELKSAPSLRTYCDLNQIIRTLKLTSESELSQVSSLKPRNPPRLNMNCSEIMYMFNNMGKFDFEDSTKYYPQENEVGQSVQKKYNSKKELSYVTYSSLENKKIDVSVLTSEAPSPPLQLETSGVHSEEIVQPQKEVIAVTSSKTIAVLPQMGPSPDVIIEEIIEENPEPCFTDDLTETPRYPEKPLQKESTVSFGSKTGFPELVFVSHVIHPCHFYIRKYSQIKDATVLEKKVNQICNKNLHLDPSDILELGARIFVNSIENGMWCRGTITELIPIESKNIRKPCSPTKFSVREVALIQIFMVDFGNSEVLIVTGVGDTHIRPEYIAEQHVVLNDLCPVLRKSEPYIEGLVKDIPPLAYPCSLKDIVPHNSVSETIISSSEAKCLF</sequence>
<dbReference type="GO" id="GO:0008270">
    <property type="term" value="F:zinc ion binding"/>
    <property type="evidence" value="ECO:0007669"/>
    <property type="project" value="UniProtKB-KW"/>
</dbReference>
<evidence type="ECO:0000259" key="5">
    <source>
        <dbReference type="PROSITE" id="PS50089"/>
    </source>
</evidence>
<dbReference type="Proteomes" id="UP000694422">
    <property type="component" value="Unplaced"/>
</dbReference>
<dbReference type="PANTHER" id="PTHR16442:SF1">
    <property type="entry name" value="RING FINGER PROTEIN 17"/>
    <property type="match status" value="1"/>
</dbReference>
<name>A0A8C9P0S8_SPEDA</name>
<dbReference type="InterPro" id="IPR013083">
    <property type="entry name" value="Znf_RING/FYVE/PHD"/>
</dbReference>
<protein>
    <submittedName>
        <fullName evidence="6">Ring finger protein 17</fullName>
    </submittedName>
</protein>
<evidence type="ECO:0000313" key="6">
    <source>
        <dbReference type="Ensembl" id="ENSSDAP00000000846.1"/>
    </source>
</evidence>
<reference evidence="6" key="1">
    <citation type="submission" date="2025-08" db="UniProtKB">
        <authorList>
            <consortium name="Ensembl"/>
        </authorList>
    </citation>
    <scope>IDENTIFICATION</scope>
</reference>
<dbReference type="Gene3D" id="3.30.40.10">
    <property type="entry name" value="Zinc/RING finger domain, C3HC4 (zinc finger)"/>
    <property type="match status" value="1"/>
</dbReference>
<dbReference type="InterPro" id="IPR047845">
    <property type="entry name" value="RNF17-like_TUDOR_rpt1"/>
</dbReference>
<dbReference type="Gene3D" id="2.40.50.90">
    <property type="match status" value="1"/>
</dbReference>
<dbReference type="PROSITE" id="PS00518">
    <property type="entry name" value="ZF_RING_1"/>
    <property type="match status" value="1"/>
</dbReference>
<dbReference type="SUPFAM" id="SSF63748">
    <property type="entry name" value="Tudor/PWWP/MBT"/>
    <property type="match status" value="1"/>
</dbReference>
<reference evidence="6" key="2">
    <citation type="submission" date="2025-09" db="UniProtKB">
        <authorList>
            <consortium name="Ensembl"/>
        </authorList>
    </citation>
    <scope>IDENTIFICATION</scope>
</reference>
<proteinExistence type="predicted"/>